<dbReference type="AlphaFoldDB" id="K1QM06"/>
<name>K1QM06_MAGGI</name>
<dbReference type="GO" id="GO:0005743">
    <property type="term" value="C:mitochondrial inner membrane"/>
    <property type="evidence" value="ECO:0007669"/>
    <property type="project" value="UniProtKB-SubCell"/>
</dbReference>
<reference evidence="3" key="1">
    <citation type="journal article" date="2012" name="Nature">
        <title>The oyster genome reveals stress adaptation and complexity of shell formation.</title>
        <authorList>
            <person name="Zhang G."/>
            <person name="Fang X."/>
            <person name="Guo X."/>
            <person name="Li L."/>
            <person name="Luo R."/>
            <person name="Xu F."/>
            <person name="Yang P."/>
            <person name="Zhang L."/>
            <person name="Wang X."/>
            <person name="Qi H."/>
            <person name="Xiong Z."/>
            <person name="Que H."/>
            <person name="Xie Y."/>
            <person name="Holland P.W."/>
            <person name="Paps J."/>
            <person name="Zhu Y."/>
            <person name="Wu F."/>
            <person name="Chen Y."/>
            <person name="Wang J."/>
            <person name="Peng C."/>
            <person name="Meng J."/>
            <person name="Yang L."/>
            <person name="Liu J."/>
            <person name="Wen B."/>
            <person name="Zhang N."/>
            <person name="Huang Z."/>
            <person name="Zhu Q."/>
            <person name="Feng Y."/>
            <person name="Mount A."/>
            <person name="Hedgecock D."/>
            <person name="Xu Z."/>
            <person name="Liu Y."/>
            <person name="Domazet-Loso T."/>
            <person name="Du Y."/>
            <person name="Sun X."/>
            <person name="Zhang S."/>
            <person name="Liu B."/>
            <person name="Cheng P."/>
            <person name="Jiang X."/>
            <person name="Li J."/>
            <person name="Fan D."/>
            <person name="Wang W."/>
            <person name="Fu W."/>
            <person name="Wang T."/>
            <person name="Wang B."/>
            <person name="Zhang J."/>
            <person name="Peng Z."/>
            <person name="Li Y."/>
            <person name="Li N."/>
            <person name="Wang J."/>
            <person name="Chen M."/>
            <person name="He Y."/>
            <person name="Tan F."/>
            <person name="Song X."/>
            <person name="Zheng Q."/>
            <person name="Huang R."/>
            <person name="Yang H."/>
            <person name="Du X."/>
            <person name="Chen L."/>
            <person name="Yang M."/>
            <person name="Gaffney P.M."/>
            <person name="Wang S."/>
            <person name="Luo L."/>
            <person name="She Z."/>
            <person name="Ming Y."/>
            <person name="Huang W."/>
            <person name="Zhang S."/>
            <person name="Huang B."/>
            <person name="Zhang Y."/>
            <person name="Qu T."/>
            <person name="Ni P."/>
            <person name="Miao G."/>
            <person name="Wang J."/>
            <person name="Wang Q."/>
            <person name="Steinberg C.E."/>
            <person name="Wang H."/>
            <person name="Li N."/>
            <person name="Qian L."/>
            <person name="Zhang G."/>
            <person name="Li Y."/>
            <person name="Yang H."/>
            <person name="Liu X."/>
            <person name="Wang J."/>
            <person name="Yin Y."/>
            <person name="Wang J."/>
        </authorList>
    </citation>
    <scope>NUCLEOTIDE SEQUENCE [LARGE SCALE GENOMIC DNA]</scope>
    <source>
        <strain evidence="3">05x7-T-G4-1.051#20</strain>
    </source>
</reference>
<evidence type="ECO:0000256" key="1">
    <source>
        <dbReference type="ARBA" id="ARBA00009658"/>
    </source>
</evidence>
<protein>
    <recommendedName>
        <fullName evidence="2">Prohibitin</fullName>
    </recommendedName>
</protein>
<keyword evidence="2" id="KW-0999">Mitochondrion inner membrane</keyword>
<gene>
    <name evidence="3" type="ORF">CGI_10019504</name>
</gene>
<dbReference type="PANTHER" id="PTHR23222:SF0">
    <property type="entry name" value="PROHIBITIN 1"/>
    <property type="match status" value="1"/>
</dbReference>
<dbReference type="InterPro" id="IPR000163">
    <property type="entry name" value="Prohibitin"/>
</dbReference>
<dbReference type="InParanoid" id="K1QM06"/>
<sequence length="68" mass="7346">MVKRAAVISAEGDAEGARLIAEAFKNYGDGIVELRKMEAAEEIATDLAKARNVTYLPSKQQTLLALPQ</sequence>
<proteinExistence type="inferred from homology"/>
<dbReference type="GO" id="GO:0007005">
    <property type="term" value="P:mitochondrion organization"/>
    <property type="evidence" value="ECO:0007669"/>
    <property type="project" value="TreeGrafter"/>
</dbReference>
<dbReference type="EMBL" id="JH818640">
    <property type="protein sequence ID" value="EKC37887.1"/>
    <property type="molecule type" value="Genomic_DNA"/>
</dbReference>
<evidence type="ECO:0000313" key="3">
    <source>
        <dbReference type="EMBL" id="EKC37887.1"/>
    </source>
</evidence>
<comment type="similarity">
    <text evidence="1 2">Belongs to the prohibitin family.</text>
</comment>
<comment type="subcellular location">
    <subcellularLocation>
        <location evidence="2">Mitochondrion inner membrane</location>
    </subcellularLocation>
</comment>
<accession>K1QM06</accession>
<dbReference type="PANTHER" id="PTHR23222">
    <property type="entry name" value="PROHIBITIN"/>
    <property type="match status" value="1"/>
</dbReference>
<keyword evidence="2" id="KW-0472">Membrane</keyword>
<evidence type="ECO:0000256" key="2">
    <source>
        <dbReference type="RuleBase" id="RU366048"/>
    </source>
</evidence>
<keyword evidence="2" id="KW-0496">Mitochondrion</keyword>
<dbReference type="HOGENOM" id="CLU_2796482_0_0_1"/>
<organism evidence="3">
    <name type="scientific">Magallana gigas</name>
    <name type="common">Pacific oyster</name>
    <name type="synonym">Crassostrea gigas</name>
    <dbReference type="NCBI Taxonomy" id="29159"/>
    <lineage>
        <taxon>Eukaryota</taxon>
        <taxon>Metazoa</taxon>
        <taxon>Spiralia</taxon>
        <taxon>Lophotrochozoa</taxon>
        <taxon>Mollusca</taxon>
        <taxon>Bivalvia</taxon>
        <taxon>Autobranchia</taxon>
        <taxon>Pteriomorphia</taxon>
        <taxon>Ostreida</taxon>
        <taxon>Ostreoidea</taxon>
        <taxon>Ostreidae</taxon>
        <taxon>Magallana</taxon>
    </lineage>
</organism>